<keyword evidence="3 4" id="KW-0749">Sporulation</keyword>
<accession>A0A1G9P1B8</accession>
<dbReference type="HAMAP" id="MF_00667">
    <property type="entry name" value="SspH"/>
    <property type="match status" value="1"/>
</dbReference>
<dbReference type="Proteomes" id="UP000182347">
    <property type="component" value="Unassembled WGS sequence"/>
</dbReference>
<keyword evidence="6" id="KW-1185">Reference proteome</keyword>
<dbReference type="GO" id="GO:0030435">
    <property type="term" value="P:sporulation resulting in formation of a cellular spore"/>
    <property type="evidence" value="ECO:0007669"/>
    <property type="project" value="UniProtKB-KW"/>
</dbReference>
<dbReference type="NCBIfam" id="TIGR02861">
    <property type="entry name" value="SASP_H"/>
    <property type="match status" value="1"/>
</dbReference>
<reference evidence="6" key="1">
    <citation type="submission" date="2016-10" db="EMBL/GenBank/DDBJ databases">
        <authorList>
            <person name="Varghese N."/>
            <person name="Submissions S."/>
        </authorList>
    </citation>
    <scope>NUCLEOTIDE SEQUENCE [LARGE SCALE GENOMIC DNA]</scope>
    <source>
        <strain evidence="6">CGMCC 1.6199</strain>
    </source>
</reference>
<dbReference type="GO" id="GO:0030436">
    <property type="term" value="P:asexual sporulation"/>
    <property type="evidence" value="ECO:0007669"/>
    <property type="project" value="UniProtKB-UniRule"/>
</dbReference>
<evidence type="ECO:0000313" key="6">
    <source>
        <dbReference type="Proteomes" id="UP000182347"/>
    </source>
</evidence>
<gene>
    <name evidence="4" type="primary">sspH</name>
    <name evidence="5" type="ORF">SAMN05216244_1239</name>
</gene>
<evidence type="ECO:0000256" key="3">
    <source>
        <dbReference type="ARBA" id="ARBA00022969"/>
    </source>
</evidence>
<proteinExistence type="evidence at transcript level"/>
<comment type="subcellular location">
    <subcellularLocation>
        <location evidence="1 4">Spore core</location>
    </subcellularLocation>
</comment>
<dbReference type="STRING" id="482461.SAMN05216244_1239"/>
<sequence length="59" mass="6748">MESQRAKAIRQSQDLIKVTYQGNPVYIQEVDEQNGTAQVYALENPESKQQVSIEQLHES</sequence>
<name>A0A1G9P1B8_9BACI</name>
<dbReference type="InterPro" id="IPR012610">
    <property type="entry name" value="SASP_SspH"/>
</dbReference>
<evidence type="ECO:0000256" key="4">
    <source>
        <dbReference type="HAMAP-Rule" id="MF_00667"/>
    </source>
</evidence>
<dbReference type="RefSeq" id="WP_074597927.1">
    <property type="nucleotide sequence ID" value="NZ_FNHF01000001.1"/>
</dbReference>
<evidence type="ECO:0000313" key="5">
    <source>
        <dbReference type="EMBL" id="SDL92411.1"/>
    </source>
</evidence>
<dbReference type="AlphaFoldDB" id="A0A1G9P1B8"/>
<organism evidence="5 6">
    <name type="scientific">Sediminibacillus halophilus</name>
    <dbReference type="NCBI Taxonomy" id="482461"/>
    <lineage>
        <taxon>Bacteria</taxon>
        <taxon>Bacillati</taxon>
        <taxon>Bacillota</taxon>
        <taxon>Bacilli</taxon>
        <taxon>Bacillales</taxon>
        <taxon>Bacillaceae</taxon>
        <taxon>Sediminibacillus</taxon>
    </lineage>
</organism>
<dbReference type="GO" id="GO:0042601">
    <property type="term" value="C:endospore-forming forespore"/>
    <property type="evidence" value="ECO:0007669"/>
    <property type="project" value="InterPro"/>
</dbReference>
<evidence type="ECO:0000256" key="2">
    <source>
        <dbReference type="ARBA" id="ARBA00006573"/>
    </source>
</evidence>
<dbReference type="OrthoDB" id="1683648at2"/>
<comment type="similarity">
    <text evidence="2 4">Belongs to the SspH family.</text>
</comment>
<dbReference type="Pfam" id="PF08141">
    <property type="entry name" value="SspH"/>
    <property type="match status" value="1"/>
</dbReference>
<dbReference type="EMBL" id="FNHF01000001">
    <property type="protein sequence ID" value="SDL92411.1"/>
    <property type="molecule type" value="Genomic_DNA"/>
</dbReference>
<protein>
    <recommendedName>
        <fullName evidence="4">Small, acid-soluble spore protein H</fullName>
        <shortName evidence="4">SASP H</shortName>
    </recommendedName>
</protein>
<comment type="induction">
    <text evidence="4">Expressed only in the forespore compartment of sporulating cells.</text>
</comment>
<evidence type="ECO:0000256" key="1">
    <source>
        <dbReference type="ARBA" id="ARBA00004288"/>
    </source>
</evidence>